<evidence type="ECO:0000313" key="3">
    <source>
        <dbReference type="Proteomes" id="UP001595799"/>
    </source>
</evidence>
<feature type="domain" description="HTH luxR-type" evidence="1">
    <location>
        <begin position="152"/>
        <end position="209"/>
    </location>
</feature>
<dbReference type="InterPro" id="IPR036388">
    <property type="entry name" value="WH-like_DNA-bd_sf"/>
</dbReference>
<reference evidence="3" key="1">
    <citation type="journal article" date="2019" name="Int. J. Syst. Evol. Microbiol.">
        <title>The Global Catalogue of Microorganisms (GCM) 10K type strain sequencing project: providing services to taxonomists for standard genome sequencing and annotation.</title>
        <authorList>
            <consortium name="The Broad Institute Genomics Platform"/>
            <consortium name="The Broad Institute Genome Sequencing Center for Infectious Disease"/>
            <person name="Wu L."/>
            <person name="Ma J."/>
        </authorList>
    </citation>
    <scope>NUCLEOTIDE SEQUENCE [LARGE SCALE GENOMIC DNA]</scope>
    <source>
        <strain evidence="3">CECT 8472</strain>
    </source>
</reference>
<dbReference type="Proteomes" id="UP001595799">
    <property type="component" value="Unassembled WGS sequence"/>
</dbReference>
<proteinExistence type="predicted"/>
<dbReference type="EMBL" id="JBHSCW010000003">
    <property type="protein sequence ID" value="MFC4351278.1"/>
    <property type="molecule type" value="Genomic_DNA"/>
</dbReference>
<keyword evidence="3" id="KW-1185">Reference proteome</keyword>
<dbReference type="InterPro" id="IPR016032">
    <property type="entry name" value="Sig_transdc_resp-reg_C-effctor"/>
</dbReference>
<gene>
    <name evidence="2" type="ORF">ACFOW6_06955</name>
</gene>
<dbReference type="RefSeq" id="WP_382421613.1">
    <property type="nucleotide sequence ID" value="NZ_JBHSCW010000003.1"/>
</dbReference>
<organism evidence="2 3">
    <name type="scientific">Fodinicurvata halophila</name>
    <dbReference type="NCBI Taxonomy" id="1419723"/>
    <lineage>
        <taxon>Bacteria</taxon>
        <taxon>Pseudomonadati</taxon>
        <taxon>Pseudomonadota</taxon>
        <taxon>Alphaproteobacteria</taxon>
        <taxon>Rhodospirillales</taxon>
        <taxon>Rhodovibrionaceae</taxon>
        <taxon>Fodinicurvata</taxon>
    </lineage>
</organism>
<dbReference type="SUPFAM" id="SSF46894">
    <property type="entry name" value="C-terminal effector domain of the bipartite response regulators"/>
    <property type="match status" value="1"/>
</dbReference>
<evidence type="ECO:0000259" key="1">
    <source>
        <dbReference type="SMART" id="SM00421"/>
    </source>
</evidence>
<dbReference type="SMART" id="SM00421">
    <property type="entry name" value="HTH_LUXR"/>
    <property type="match status" value="1"/>
</dbReference>
<name>A0ABV8UJ29_9PROT</name>
<accession>A0ABV8UJ29</accession>
<sequence length="254" mass="29010">MAKQNQKVLVACDPEALFRSQGGLQAKKTVGLLLREERLKALSLSEDLHARLEHGEIVRLDFSKLHPLQVQDTTGQRTVVPFILMTTLEDVRQMLMTFRYWGWEVFSFGVFFFDAPRHSEQDRLVLAEFGFCVMSRHAMAHFLRCPGAIQFPKDLDDEDRRLLDCLGHGMTNAQIARELKLPLARVKTLVRALLARLNLENRTCAAVLAYWMREAEEERAMTPESHNWDAVAGSHRNRKDVQCHEKGVGAVLEG</sequence>
<dbReference type="Gene3D" id="1.10.10.10">
    <property type="entry name" value="Winged helix-like DNA-binding domain superfamily/Winged helix DNA-binding domain"/>
    <property type="match status" value="1"/>
</dbReference>
<dbReference type="Pfam" id="PF00196">
    <property type="entry name" value="GerE"/>
    <property type="match status" value="1"/>
</dbReference>
<dbReference type="InterPro" id="IPR000792">
    <property type="entry name" value="Tscrpt_reg_LuxR_C"/>
</dbReference>
<comment type="caution">
    <text evidence="2">The sequence shown here is derived from an EMBL/GenBank/DDBJ whole genome shotgun (WGS) entry which is preliminary data.</text>
</comment>
<evidence type="ECO:0000313" key="2">
    <source>
        <dbReference type="EMBL" id="MFC4351278.1"/>
    </source>
</evidence>
<protein>
    <submittedName>
        <fullName evidence="2">Helix-turn-helix transcriptional regulator</fullName>
    </submittedName>
</protein>